<evidence type="ECO:0000313" key="1">
    <source>
        <dbReference type="EMBL" id="OXA48110.1"/>
    </source>
</evidence>
<dbReference type="AlphaFoldDB" id="A0A226DSQ8"/>
<proteinExistence type="predicted"/>
<protein>
    <submittedName>
        <fullName evidence="1">Uncharacterized protein</fullName>
    </submittedName>
</protein>
<reference evidence="1 2" key="1">
    <citation type="submission" date="2015-12" db="EMBL/GenBank/DDBJ databases">
        <title>The genome of Folsomia candida.</title>
        <authorList>
            <person name="Faddeeva A."/>
            <person name="Derks M.F."/>
            <person name="Anvar Y."/>
            <person name="Smit S."/>
            <person name="Van Straalen N."/>
            <person name="Roelofs D."/>
        </authorList>
    </citation>
    <scope>NUCLEOTIDE SEQUENCE [LARGE SCALE GENOMIC DNA]</scope>
    <source>
        <strain evidence="1 2">VU population</strain>
        <tissue evidence="1">Whole body</tissue>
    </source>
</reference>
<organism evidence="1 2">
    <name type="scientific">Folsomia candida</name>
    <name type="common">Springtail</name>
    <dbReference type="NCBI Taxonomy" id="158441"/>
    <lineage>
        <taxon>Eukaryota</taxon>
        <taxon>Metazoa</taxon>
        <taxon>Ecdysozoa</taxon>
        <taxon>Arthropoda</taxon>
        <taxon>Hexapoda</taxon>
        <taxon>Collembola</taxon>
        <taxon>Entomobryomorpha</taxon>
        <taxon>Isotomoidea</taxon>
        <taxon>Isotomidae</taxon>
        <taxon>Proisotominae</taxon>
        <taxon>Folsomia</taxon>
    </lineage>
</organism>
<accession>A0A226DSQ8</accession>
<dbReference type="Proteomes" id="UP000198287">
    <property type="component" value="Unassembled WGS sequence"/>
</dbReference>
<keyword evidence="2" id="KW-1185">Reference proteome</keyword>
<dbReference type="EMBL" id="LNIX01000012">
    <property type="protein sequence ID" value="OXA48110.1"/>
    <property type="molecule type" value="Genomic_DNA"/>
</dbReference>
<sequence length="184" mass="20425">MFGRGVLPLIKVPQKMKKSAKCYVDRVIFHHDGASSQTAMLAQDYANDLEPILEIKITTNSEIPVQSLNISYWGGNEWGKPICRPYRNITAVFVVDGKYPFYIRPDHRRIGNLSITGIFNEGFVAFNSRQSNGAEVDAHKVSAAAAARLFGGLSATSAVRRVRSAASTYATGWKQVPYPFLDQR</sequence>
<comment type="caution">
    <text evidence="1">The sequence shown here is derived from an EMBL/GenBank/DDBJ whole genome shotgun (WGS) entry which is preliminary data.</text>
</comment>
<evidence type="ECO:0000313" key="2">
    <source>
        <dbReference type="Proteomes" id="UP000198287"/>
    </source>
</evidence>
<name>A0A226DSQ8_FOLCA</name>
<gene>
    <name evidence="1" type="ORF">Fcan01_17426</name>
</gene>